<dbReference type="PROSITE" id="PS50885">
    <property type="entry name" value="HAMP"/>
    <property type="match status" value="1"/>
</dbReference>
<dbReference type="Pfam" id="PF00989">
    <property type="entry name" value="PAS"/>
    <property type="match status" value="1"/>
</dbReference>
<dbReference type="CDD" id="cd06225">
    <property type="entry name" value="HAMP"/>
    <property type="match status" value="1"/>
</dbReference>
<evidence type="ECO:0000256" key="10">
    <source>
        <dbReference type="ARBA" id="ARBA00022989"/>
    </source>
</evidence>
<feature type="domain" description="Histidine kinase" evidence="14">
    <location>
        <begin position="404"/>
        <end position="620"/>
    </location>
</feature>
<dbReference type="PANTHER" id="PTHR42878">
    <property type="entry name" value="TWO-COMPONENT HISTIDINE KINASE"/>
    <property type="match status" value="1"/>
</dbReference>
<sequence length="620" mass="67835">MLRRRARRSKQDGSTAFVNCQIRPDPSFPPLVYMTLKNRIRLSVLSMLLLLLIVGGYGYSVLTRLDHRAQYVQKANIYSVELGQQMLWALSGLALEPARPTALPALRRALTREASNITEPGEAALVDSLTQNLADYQGLVDSQAANTARQAELQQLLAQTHRLLTLNLRASARQARAATRAVGAAQTTLLLVVALSAALGVSLVLRLPRIVVRPLGRLSANIALATNPATGARLPVERQDEVGTVAQAFNRVLGQMQDLRTATRAELLMQRNRMASIVQGLDEGLLLIDQNRRIILVNPVASDLLGQPAEALIGRLAADVAQHNEFLQKLLAAEAAATARETPAAPEYTITRHGEDTYYRLSVSPILSFNDVTAQTEFVGHILSLRNVSDFKKLDQVKSNFLATVSHELKTPLASINLSLKLLQDERTDATERQRIAGGIRLETQRLLRMVGELIDVSRLDAGVGIKLNPEPVALALVMDYADDTIMAQLEDKELTLRYELPADLPAVRADLEKTTWVVINLMANAIRYSPAGETIVISAVHHAHLVQVSVRDCGPGIAPEYHERVFKRFAHIPTKDGQKGGSGLGLSISREFITSQGGQLWVESQPGCGSIFHFTLPVV</sequence>
<dbReference type="Gene3D" id="3.30.450.20">
    <property type="entry name" value="PAS domain"/>
    <property type="match status" value="1"/>
</dbReference>
<evidence type="ECO:0000256" key="4">
    <source>
        <dbReference type="ARBA" id="ARBA00022553"/>
    </source>
</evidence>
<dbReference type="GO" id="GO:0006355">
    <property type="term" value="P:regulation of DNA-templated transcription"/>
    <property type="evidence" value="ECO:0007669"/>
    <property type="project" value="InterPro"/>
</dbReference>
<keyword evidence="5" id="KW-0808">Transferase</keyword>
<dbReference type="PROSITE" id="PS50109">
    <property type="entry name" value="HIS_KIN"/>
    <property type="match status" value="1"/>
</dbReference>
<comment type="subcellular location">
    <subcellularLocation>
        <location evidence="2">Membrane</location>
        <topology evidence="2">Multi-pass membrane protein</topology>
    </subcellularLocation>
</comment>
<keyword evidence="8" id="KW-0418">Kinase</keyword>
<evidence type="ECO:0000256" key="7">
    <source>
        <dbReference type="ARBA" id="ARBA00022741"/>
    </source>
</evidence>
<dbReference type="CDD" id="cd00082">
    <property type="entry name" value="HisKA"/>
    <property type="match status" value="1"/>
</dbReference>
<organism evidence="17 18">
    <name type="scientific">Hymenobacter elongatus</name>
    <dbReference type="NCBI Taxonomy" id="877208"/>
    <lineage>
        <taxon>Bacteria</taxon>
        <taxon>Pseudomonadati</taxon>
        <taxon>Bacteroidota</taxon>
        <taxon>Cytophagia</taxon>
        <taxon>Cytophagales</taxon>
        <taxon>Hymenobacteraceae</taxon>
        <taxon>Hymenobacter</taxon>
    </lineage>
</organism>
<dbReference type="PROSITE" id="PS50112">
    <property type="entry name" value="PAS"/>
    <property type="match status" value="1"/>
</dbReference>
<dbReference type="InterPro" id="IPR004358">
    <property type="entry name" value="Sig_transdc_His_kin-like_C"/>
</dbReference>
<dbReference type="GO" id="GO:0005524">
    <property type="term" value="F:ATP binding"/>
    <property type="evidence" value="ECO:0007669"/>
    <property type="project" value="UniProtKB-KW"/>
</dbReference>
<dbReference type="EMBL" id="SRLD01000008">
    <property type="protein sequence ID" value="TGE18072.1"/>
    <property type="molecule type" value="Genomic_DNA"/>
</dbReference>
<dbReference type="PANTHER" id="PTHR42878:SF7">
    <property type="entry name" value="SENSOR HISTIDINE KINASE GLRK"/>
    <property type="match status" value="1"/>
</dbReference>
<evidence type="ECO:0000256" key="5">
    <source>
        <dbReference type="ARBA" id="ARBA00022679"/>
    </source>
</evidence>
<dbReference type="GO" id="GO:0000156">
    <property type="term" value="F:phosphorelay response regulator activity"/>
    <property type="evidence" value="ECO:0007669"/>
    <property type="project" value="TreeGrafter"/>
</dbReference>
<accession>A0A4Z0PRI2</accession>
<evidence type="ECO:0000313" key="18">
    <source>
        <dbReference type="Proteomes" id="UP000297739"/>
    </source>
</evidence>
<dbReference type="SUPFAM" id="SSF158472">
    <property type="entry name" value="HAMP domain-like"/>
    <property type="match status" value="1"/>
</dbReference>
<dbReference type="SMART" id="SM00304">
    <property type="entry name" value="HAMP"/>
    <property type="match status" value="1"/>
</dbReference>
<dbReference type="FunFam" id="3.30.565.10:FF:000006">
    <property type="entry name" value="Sensor histidine kinase WalK"/>
    <property type="match status" value="1"/>
</dbReference>
<dbReference type="InterPro" id="IPR050351">
    <property type="entry name" value="BphY/WalK/GraS-like"/>
</dbReference>
<dbReference type="InterPro" id="IPR003594">
    <property type="entry name" value="HATPase_dom"/>
</dbReference>
<gene>
    <name evidence="17" type="ORF">E5J99_05935</name>
</gene>
<dbReference type="InterPro" id="IPR035965">
    <property type="entry name" value="PAS-like_dom_sf"/>
</dbReference>
<dbReference type="NCBIfam" id="TIGR00229">
    <property type="entry name" value="sensory_box"/>
    <property type="match status" value="1"/>
</dbReference>
<dbReference type="GO" id="GO:0030295">
    <property type="term" value="F:protein kinase activator activity"/>
    <property type="evidence" value="ECO:0007669"/>
    <property type="project" value="TreeGrafter"/>
</dbReference>
<evidence type="ECO:0000259" key="14">
    <source>
        <dbReference type="PROSITE" id="PS50109"/>
    </source>
</evidence>
<dbReference type="GO" id="GO:0016020">
    <property type="term" value="C:membrane"/>
    <property type="evidence" value="ECO:0007669"/>
    <property type="project" value="UniProtKB-SubCell"/>
</dbReference>
<dbReference type="SUPFAM" id="SSF55874">
    <property type="entry name" value="ATPase domain of HSP90 chaperone/DNA topoisomerase II/histidine kinase"/>
    <property type="match status" value="1"/>
</dbReference>
<dbReference type="SUPFAM" id="SSF47384">
    <property type="entry name" value="Homodimeric domain of signal transducing histidine kinase"/>
    <property type="match status" value="1"/>
</dbReference>
<evidence type="ECO:0000259" key="15">
    <source>
        <dbReference type="PROSITE" id="PS50112"/>
    </source>
</evidence>
<evidence type="ECO:0000256" key="6">
    <source>
        <dbReference type="ARBA" id="ARBA00022692"/>
    </source>
</evidence>
<dbReference type="Gene3D" id="1.10.287.130">
    <property type="match status" value="1"/>
</dbReference>
<dbReference type="SMART" id="SM00388">
    <property type="entry name" value="HisKA"/>
    <property type="match status" value="1"/>
</dbReference>
<evidence type="ECO:0000256" key="8">
    <source>
        <dbReference type="ARBA" id="ARBA00022777"/>
    </source>
</evidence>
<feature type="transmembrane region" description="Helical" evidence="13">
    <location>
        <begin position="42"/>
        <end position="62"/>
    </location>
</feature>
<dbReference type="Pfam" id="PF02518">
    <property type="entry name" value="HATPase_c"/>
    <property type="match status" value="1"/>
</dbReference>
<dbReference type="InterPro" id="IPR005467">
    <property type="entry name" value="His_kinase_dom"/>
</dbReference>
<dbReference type="SMART" id="SM00387">
    <property type="entry name" value="HATPase_c"/>
    <property type="match status" value="1"/>
</dbReference>
<dbReference type="Proteomes" id="UP000297739">
    <property type="component" value="Unassembled WGS sequence"/>
</dbReference>
<dbReference type="GO" id="GO:0000155">
    <property type="term" value="F:phosphorelay sensor kinase activity"/>
    <property type="evidence" value="ECO:0007669"/>
    <property type="project" value="InterPro"/>
</dbReference>
<keyword evidence="4" id="KW-0597">Phosphoprotein</keyword>
<keyword evidence="6 13" id="KW-0812">Transmembrane</keyword>
<evidence type="ECO:0000256" key="13">
    <source>
        <dbReference type="SAM" id="Phobius"/>
    </source>
</evidence>
<dbReference type="InterPro" id="IPR036890">
    <property type="entry name" value="HATPase_C_sf"/>
</dbReference>
<keyword evidence="7" id="KW-0547">Nucleotide-binding</keyword>
<evidence type="ECO:0000256" key="12">
    <source>
        <dbReference type="ARBA" id="ARBA00023136"/>
    </source>
</evidence>
<feature type="domain" description="PAS" evidence="15">
    <location>
        <begin position="270"/>
        <end position="315"/>
    </location>
</feature>
<dbReference type="PRINTS" id="PR00344">
    <property type="entry name" value="BCTRLSENSOR"/>
</dbReference>
<dbReference type="SMART" id="SM00091">
    <property type="entry name" value="PAS"/>
    <property type="match status" value="1"/>
</dbReference>
<evidence type="ECO:0000313" key="17">
    <source>
        <dbReference type="EMBL" id="TGE18072.1"/>
    </source>
</evidence>
<dbReference type="InterPro" id="IPR000014">
    <property type="entry name" value="PAS"/>
</dbReference>
<keyword evidence="18" id="KW-1185">Reference proteome</keyword>
<evidence type="ECO:0000256" key="1">
    <source>
        <dbReference type="ARBA" id="ARBA00000085"/>
    </source>
</evidence>
<dbReference type="CDD" id="cd00130">
    <property type="entry name" value="PAS"/>
    <property type="match status" value="1"/>
</dbReference>
<dbReference type="InterPro" id="IPR003660">
    <property type="entry name" value="HAMP_dom"/>
</dbReference>
<dbReference type="SUPFAM" id="SSF55785">
    <property type="entry name" value="PYP-like sensor domain (PAS domain)"/>
    <property type="match status" value="1"/>
</dbReference>
<evidence type="ECO:0000259" key="16">
    <source>
        <dbReference type="PROSITE" id="PS50885"/>
    </source>
</evidence>
<keyword evidence="9" id="KW-0067">ATP-binding</keyword>
<reference evidence="17 18" key="1">
    <citation type="submission" date="2019-04" db="EMBL/GenBank/DDBJ databases">
        <authorList>
            <person name="Feng G."/>
            <person name="Zhang J."/>
            <person name="Zhu H."/>
        </authorList>
    </citation>
    <scope>NUCLEOTIDE SEQUENCE [LARGE SCALE GENOMIC DNA]</scope>
    <source>
        <strain evidence="17 18">JCM 17223</strain>
    </source>
</reference>
<keyword evidence="11" id="KW-0902">Two-component regulatory system</keyword>
<dbReference type="AlphaFoldDB" id="A0A4Z0PRI2"/>
<evidence type="ECO:0000256" key="3">
    <source>
        <dbReference type="ARBA" id="ARBA00012438"/>
    </source>
</evidence>
<keyword evidence="10 13" id="KW-1133">Transmembrane helix</keyword>
<dbReference type="Gene3D" id="6.10.340.10">
    <property type="match status" value="1"/>
</dbReference>
<dbReference type="Pfam" id="PF00512">
    <property type="entry name" value="HisKA"/>
    <property type="match status" value="1"/>
</dbReference>
<comment type="catalytic activity">
    <reaction evidence="1">
        <text>ATP + protein L-histidine = ADP + protein N-phospho-L-histidine.</text>
        <dbReference type="EC" id="2.7.13.3"/>
    </reaction>
</comment>
<dbReference type="GO" id="GO:0007234">
    <property type="term" value="P:osmosensory signaling via phosphorelay pathway"/>
    <property type="evidence" value="ECO:0007669"/>
    <property type="project" value="TreeGrafter"/>
</dbReference>
<protein>
    <recommendedName>
        <fullName evidence="3">histidine kinase</fullName>
        <ecNumber evidence="3">2.7.13.3</ecNumber>
    </recommendedName>
</protein>
<dbReference type="InterPro" id="IPR036097">
    <property type="entry name" value="HisK_dim/P_sf"/>
</dbReference>
<comment type="caution">
    <text evidence="17">The sequence shown here is derived from an EMBL/GenBank/DDBJ whole genome shotgun (WGS) entry which is preliminary data.</text>
</comment>
<evidence type="ECO:0000256" key="2">
    <source>
        <dbReference type="ARBA" id="ARBA00004141"/>
    </source>
</evidence>
<proteinExistence type="predicted"/>
<dbReference type="FunFam" id="1.10.287.130:FF:000001">
    <property type="entry name" value="Two-component sensor histidine kinase"/>
    <property type="match status" value="1"/>
</dbReference>
<feature type="domain" description="HAMP" evidence="16">
    <location>
        <begin position="209"/>
        <end position="261"/>
    </location>
</feature>
<dbReference type="Gene3D" id="3.30.565.10">
    <property type="entry name" value="Histidine kinase-like ATPase, C-terminal domain"/>
    <property type="match status" value="1"/>
</dbReference>
<evidence type="ECO:0000256" key="11">
    <source>
        <dbReference type="ARBA" id="ARBA00023012"/>
    </source>
</evidence>
<evidence type="ECO:0000256" key="9">
    <source>
        <dbReference type="ARBA" id="ARBA00022840"/>
    </source>
</evidence>
<dbReference type="Pfam" id="PF00672">
    <property type="entry name" value="HAMP"/>
    <property type="match status" value="1"/>
</dbReference>
<dbReference type="CDD" id="cd00075">
    <property type="entry name" value="HATPase"/>
    <property type="match status" value="1"/>
</dbReference>
<dbReference type="EC" id="2.7.13.3" evidence="3"/>
<name>A0A4Z0PRI2_9BACT</name>
<dbReference type="InterPro" id="IPR003661">
    <property type="entry name" value="HisK_dim/P_dom"/>
</dbReference>
<dbReference type="OrthoDB" id="9813151at2"/>
<dbReference type="InterPro" id="IPR013767">
    <property type="entry name" value="PAS_fold"/>
</dbReference>
<keyword evidence="12 13" id="KW-0472">Membrane</keyword>